<feature type="region of interest" description="Disordered" evidence="2">
    <location>
        <begin position="1"/>
        <end position="31"/>
    </location>
</feature>
<dbReference type="EMBL" id="CAUYUJ010016454">
    <property type="protein sequence ID" value="CAK0865468.1"/>
    <property type="molecule type" value="Genomic_DNA"/>
</dbReference>
<feature type="transmembrane region" description="Helical" evidence="3">
    <location>
        <begin position="626"/>
        <end position="645"/>
    </location>
</feature>
<feature type="transmembrane region" description="Helical" evidence="3">
    <location>
        <begin position="596"/>
        <end position="614"/>
    </location>
</feature>
<accession>A0ABN9V0L8</accession>
<keyword evidence="5" id="KW-1185">Reference proteome</keyword>
<evidence type="ECO:0000313" key="5">
    <source>
        <dbReference type="Proteomes" id="UP001189429"/>
    </source>
</evidence>
<keyword evidence="1" id="KW-0677">Repeat</keyword>
<dbReference type="PANTHER" id="PTHR10582:SF2">
    <property type="entry name" value="INACTIVE"/>
    <property type="match status" value="1"/>
</dbReference>
<feature type="transmembrane region" description="Helical" evidence="3">
    <location>
        <begin position="729"/>
        <end position="751"/>
    </location>
</feature>
<protein>
    <recommendedName>
        <fullName evidence="6">Ion transport domain-containing protein</fullName>
    </recommendedName>
</protein>
<evidence type="ECO:0008006" key="6">
    <source>
        <dbReference type="Google" id="ProtNLM"/>
    </source>
</evidence>
<dbReference type="PANTHER" id="PTHR10582">
    <property type="entry name" value="TRANSIENT RECEPTOR POTENTIAL ION CHANNEL PROTEIN"/>
    <property type="match status" value="1"/>
</dbReference>
<proteinExistence type="predicted"/>
<feature type="transmembrane region" description="Helical" evidence="3">
    <location>
        <begin position="666"/>
        <end position="687"/>
    </location>
</feature>
<keyword evidence="3" id="KW-0472">Membrane</keyword>
<reference evidence="4" key="1">
    <citation type="submission" date="2023-10" db="EMBL/GenBank/DDBJ databases">
        <authorList>
            <person name="Chen Y."/>
            <person name="Shah S."/>
            <person name="Dougan E. K."/>
            <person name="Thang M."/>
            <person name="Chan C."/>
        </authorList>
    </citation>
    <scope>NUCLEOTIDE SEQUENCE [LARGE SCALE GENOMIC DNA]</scope>
</reference>
<organism evidence="4 5">
    <name type="scientific">Prorocentrum cordatum</name>
    <dbReference type="NCBI Taxonomy" id="2364126"/>
    <lineage>
        <taxon>Eukaryota</taxon>
        <taxon>Sar</taxon>
        <taxon>Alveolata</taxon>
        <taxon>Dinophyceae</taxon>
        <taxon>Prorocentrales</taxon>
        <taxon>Prorocentraceae</taxon>
        <taxon>Prorocentrum</taxon>
    </lineage>
</organism>
<evidence type="ECO:0000313" key="4">
    <source>
        <dbReference type="EMBL" id="CAK0865468.1"/>
    </source>
</evidence>
<name>A0ABN9V0L8_9DINO</name>
<keyword evidence="3" id="KW-1133">Transmembrane helix</keyword>
<feature type="region of interest" description="Disordered" evidence="2">
    <location>
        <begin position="899"/>
        <end position="927"/>
    </location>
</feature>
<evidence type="ECO:0000256" key="3">
    <source>
        <dbReference type="SAM" id="Phobius"/>
    </source>
</evidence>
<feature type="transmembrane region" description="Helical" evidence="3">
    <location>
        <begin position="514"/>
        <end position="534"/>
    </location>
</feature>
<comment type="caution">
    <text evidence="4">The sequence shown here is derived from an EMBL/GenBank/DDBJ whole genome shotgun (WGS) entry which is preliminary data.</text>
</comment>
<evidence type="ECO:0000256" key="1">
    <source>
        <dbReference type="ARBA" id="ARBA00022737"/>
    </source>
</evidence>
<evidence type="ECO:0000256" key="2">
    <source>
        <dbReference type="SAM" id="MobiDB-lite"/>
    </source>
</evidence>
<dbReference type="InterPro" id="IPR024862">
    <property type="entry name" value="TRPV"/>
</dbReference>
<gene>
    <name evidence="4" type="ORF">PCOR1329_LOCUS52978</name>
</gene>
<dbReference type="Proteomes" id="UP001189429">
    <property type="component" value="Unassembled WGS sequence"/>
</dbReference>
<sequence length="927" mass="103561">MQSSIHNAWSTNACTNAPKRGPSSASCRSDRQARPAIEFEQAAQAKPKDWQLPKRGRGIEVCAWLRDGLGIEEHTYASDQDAIDSVVRGAASRGNTNILSSLYDEGLWDPRQCRLCVPAADEGGYLLDLVKSFIVHLSWYPSLAEELFQDQEHEENLALQELTCAPKSRRHEKVGIAKNPLARELTQRTCLLSNLLLVNTPMAARVLDDAAEEMVVFRNSGHHNPNPVRRYKVRPFPFAHDTLYVKRYIKERYISKHIKYDRDSRELQLQDAEKPTPTSAEAKVTLPKGCRADVLIPLNAETFSFVYPCSKLPLGGWLYLDGLARPLVVNQICKSAGHQAFAFGAPESLSKDATAHIDRDLHPLPEGHPHDCDVPDGKGGTIKAIRFAWVMEVPDAELKQKIPLGGFAYEFSDPAWNTIFPIQEVGEVLRMANLSWDVNAHALARKPGGDVVERYVAPPGEHRAAPVTIKRITAPDVLHPVMLHALAFTPREDVLRTAVAQAISLAAFNRAWPLYVQQFTFDLLSAVALFYIAWQVHWQIGKGEAYWSFELSNAWAVSEVAVVAIVLLKNVHDEIRKFIGFWRCGWMHEYMNMNTFKNLGSVAAVAALLVLLVVPNTPEDQGYLRTLLAAAGFFKWIKIVTYLRGLQTLRLGQKFLPIHYTLQEGVSFLAVMVFFILAAWHALYALYPEEEVSWIGLFRQTYELGFLGEFAADNLLGKSANDGTSSWAWVQQITFLVAAMLVVVMLTNIYIGVMGNAYNHNHGKALELFVRARASICLDISLQYGGAWLAVCRNRNGPPLQGCLRDKGLRVSDPCLEGEGDLFHDEGRRGTASAFLDEHVWFCCADSNYNLGMRAEDTGTTSVHQMRELQKAVGRAQEMLQQLRHLPEQVHLLAEGQGINISPRPSSRPLTSQIVSPTSSRSVQKQD</sequence>
<feature type="compositionally biased region" description="Polar residues" evidence="2">
    <location>
        <begin position="1"/>
        <end position="15"/>
    </location>
</feature>
<keyword evidence="3" id="KW-0812">Transmembrane</keyword>